<evidence type="ECO:0000256" key="4">
    <source>
        <dbReference type="ARBA" id="ARBA00023065"/>
    </source>
</evidence>
<comment type="function">
    <text evidence="8">This protein is part of the stalk that links CF(0) to CF(1). It either transmits conformational changes from CF(0) to CF(1) or is implicated in proton conduction.</text>
</comment>
<keyword evidence="7 8" id="KW-0066">ATP synthesis</keyword>
<dbReference type="PRINTS" id="PR00125">
    <property type="entry name" value="ATPASEDELTA"/>
</dbReference>
<dbReference type="InterPro" id="IPR000711">
    <property type="entry name" value="ATPase_OSCP/dsu"/>
</dbReference>
<evidence type="ECO:0000256" key="1">
    <source>
        <dbReference type="ARBA" id="ARBA00004370"/>
    </source>
</evidence>
<reference evidence="9 10" key="1">
    <citation type="journal article" date="2018" name="Microbiome">
        <title>Fine metagenomic profile of the Mediterranean stratified and mixed water columns revealed by assembly and recruitment.</title>
        <authorList>
            <person name="Haro-Moreno J.M."/>
            <person name="Lopez-Perez M."/>
            <person name="De La Torre J.R."/>
            <person name="Picazo A."/>
            <person name="Camacho A."/>
            <person name="Rodriguez-Valera F."/>
        </authorList>
    </citation>
    <scope>NUCLEOTIDE SEQUENCE [LARGE SCALE GENOMIC DNA]</scope>
    <source>
        <strain evidence="9">MED-G84</strain>
    </source>
</reference>
<organism evidence="9 10">
    <name type="scientific">SAR86 cluster bacterium</name>
    <dbReference type="NCBI Taxonomy" id="2030880"/>
    <lineage>
        <taxon>Bacteria</taxon>
        <taxon>Pseudomonadati</taxon>
        <taxon>Pseudomonadota</taxon>
        <taxon>Gammaproteobacteria</taxon>
        <taxon>SAR86 cluster</taxon>
    </lineage>
</organism>
<keyword evidence="3 8" id="KW-0375">Hydrogen ion transport</keyword>
<dbReference type="AlphaFoldDB" id="A0A368BIT4"/>
<protein>
    <recommendedName>
        <fullName evidence="8">ATP synthase subunit delta</fullName>
    </recommendedName>
    <alternativeName>
        <fullName evidence="8">ATP synthase F(1) sector subunit delta</fullName>
    </alternativeName>
    <alternativeName>
        <fullName evidence="8">F-type ATPase subunit delta</fullName>
        <shortName evidence="8">F-ATPase subunit delta</shortName>
    </alternativeName>
</protein>
<evidence type="ECO:0000313" key="10">
    <source>
        <dbReference type="Proteomes" id="UP000253032"/>
    </source>
</evidence>
<gene>
    <name evidence="8" type="primary">atpH</name>
    <name evidence="9" type="ORF">DBW98_04250</name>
</gene>
<evidence type="ECO:0000256" key="2">
    <source>
        <dbReference type="ARBA" id="ARBA00022448"/>
    </source>
</evidence>
<comment type="caution">
    <text evidence="9">The sequence shown here is derived from an EMBL/GenBank/DDBJ whole genome shotgun (WGS) entry which is preliminary data.</text>
</comment>
<accession>A0A368BIT4</accession>
<keyword evidence="6 8" id="KW-0139">CF(1)</keyword>
<evidence type="ECO:0000313" key="9">
    <source>
        <dbReference type="EMBL" id="RCL37223.1"/>
    </source>
</evidence>
<keyword evidence="4 8" id="KW-0406">Ion transport</keyword>
<evidence type="ECO:0000256" key="3">
    <source>
        <dbReference type="ARBA" id="ARBA00022781"/>
    </source>
</evidence>
<comment type="subcellular location">
    <subcellularLocation>
        <location evidence="8">Cell membrane</location>
        <topology evidence="8">Peripheral membrane protein</topology>
    </subcellularLocation>
    <subcellularLocation>
        <location evidence="1">Membrane</location>
    </subcellularLocation>
</comment>
<dbReference type="NCBIfam" id="TIGR01145">
    <property type="entry name" value="ATP_synt_delta"/>
    <property type="match status" value="1"/>
</dbReference>
<evidence type="ECO:0000256" key="6">
    <source>
        <dbReference type="ARBA" id="ARBA00023196"/>
    </source>
</evidence>
<evidence type="ECO:0000256" key="5">
    <source>
        <dbReference type="ARBA" id="ARBA00023136"/>
    </source>
</evidence>
<dbReference type="Gene3D" id="1.10.520.20">
    <property type="entry name" value="N-terminal domain of the delta subunit of the F1F0-ATP synthase"/>
    <property type="match status" value="1"/>
</dbReference>
<dbReference type="Proteomes" id="UP000253032">
    <property type="component" value="Unassembled WGS sequence"/>
</dbReference>
<dbReference type="GO" id="GO:0046933">
    <property type="term" value="F:proton-transporting ATP synthase activity, rotational mechanism"/>
    <property type="evidence" value="ECO:0007669"/>
    <property type="project" value="UniProtKB-UniRule"/>
</dbReference>
<keyword evidence="2 8" id="KW-0813">Transport</keyword>
<comment type="similarity">
    <text evidence="8">Belongs to the ATPase delta chain family.</text>
</comment>
<dbReference type="NCBIfam" id="NF004402">
    <property type="entry name" value="PRK05758.2-2"/>
    <property type="match status" value="1"/>
</dbReference>
<comment type="function">
    <text evidence="8">F(1)F(0) ATP synthase produces ATP from ADP in the presence of a proton or sodium gradient. F-type ATPases consist of two structural domains, F(1) containing the extramembraneous catalytic core and F(0) containing the membrane proton channel, linked together by a central stalk and a peripheral stalk. During catalysis, ATP synthesis in the catalytic domain of F(1) is coupled via a rotary mechanism of the central stalk subunits to proton translocation.</text>
</comment>
<keyword evidence="5 8" id="KW-0472">Membrane</keyword>
<evidence type="ECO:0000256" key="7">
    <source>
        <dbReference type="ARBA" id="ARBA00023310"/>
    </source>
</evidence>
<evidence type="ECO:0000256" key="8">
    <source>
        <dbReference type="HAMAP-Rule" id="MF_01416"/>
    </source>
</evidence>
<keyword evidence="8" id="KW-1003">Cell membrane</keyword>
<dbReference type="HAMAP" id="MF_01416">
    <property type="entry name" value="ATP_synth_delta_bact"/>
    <property type="match status" value="1"/>
</dbReference>
<dbReference type="Pfam" id="PF00213">
    <property type="entry name" value="OSCP"/>
    <property type="match status" value="1"/>
</dbReference>
<dbReference type="EMBL" id="QOPC01000028">
    <property type="protein sequence ID" value="RCL37223.1"/>
    <property type="molecule type" value="Genomic_DNA"/>
</dbReference>
<dbReference type="GO" id="GO:0045259">
    <property type="term" value="C:proton-transporting ATP synthase complex"/>
    <property type="evidence" value="ECO:0007669"/>
    <property type="project" value="UniProtKB-KW"/>
</dbReference>
<proteinExistence type="inferred from homology"/>
<dbReference type="SUPFAM" id="SSF47928">
    <property type="entry name" value="N-terminal domain of the delta subunit of the F1F0-ATP synthase"/>
    <property type="match status" value="1"/>
</dbReference>
<dbReference type="PANTHER" id="PTHR11910">
    <property type="entry name" value="ATP SYNTHASE DELTA CHAIN"/>
    <property type="match status" value="1"/>
</dbReference>
<dbReference type="GO" id="GO:0005886">
    <property type="term" value="C:plasma membrane"/>
    <property type="evidence" value="ECO:0007669"/>
    <property type="project" value="UniProtKB-SubCell"/>
</dbReference>
<name>A0A368BIT4_9GAMM</name>
<sequence>MIELSPLARPYAKAIFTAALDAGNHEMVARDLALLSAVSNTKEVSSLIEDPELSKEKIAQIIIGLADGEICDLSNKMLELLADNKRLNLIDAINTSYQQLLEQHSNISSIVVNVANQPSEDNKNIIIKKLLAEHGEGSNIEFSEDPSIMGGLSIKVGDETLDLSIKGKVKKLVNQLNF</sequence>
<dbReference type="InterPro" id="IPR026015">
    <property type="entry name" value="ATP_synth_OSCP/delta_N_sf"/>
</dbReference>